<dbReference type="Proteomes" id="UP000287166">
    <property type="component" value="Unassembled WGS sequence"/>
</dbReference>
<dbReference type="InParanoid" id="A0A401GV29"/>
<evidence type="ECO:0000313" key="2">
    <source>
        <dbReference type="Proteomes" id="UP000287166"/>
    </source>
</evidence>
<dbReference type="AlphaFoldDB" id="A0A401GV29"/>
<sequence>MRGDAPRLCRGVEHKVYGLVPTASAAKEICIEGITEWMNRMSSSAQRPHPPSARPVSLPAVMTFCRGRSPGTFGEN</sequence>
<dbReference type="RefSeq" id="XP_027616507.1">
    <property type="nucleotide sequence ID" value="XM_027760706.1"/>
</dbReference>
<gene>
    <name evidence="1" type="ORF">SCP_0801120</name>
</gene>
<evidence type="ECO:0000313" key="1">
    <source>
        <dbReference type="EMBL" id="GBE85594.1"/>
    </source>
</evidence>
<dbReference type="EMBL" id="BFAD01000008">
    <property type="protein sequence ID" value="GBE85594.1"/>
    <property type="molecule type" value="Genomic_DNA"/>
</dbReference>
<comment type="caution">
    <text evidence="1">The sequence shown here is derived from an EMBL/GenBank/DDBJ whole genome shotgun (WGS) entry which is preliminary data.</text>
</comment>
<organism evidence="1 2">
    <name type="scientific">Sparassis crispa</name>
    <dbReference type="NCBI Taxonomy" id="139825"/>
    <lineage>
        <taxon>Eukaryota</taxon>
        <taxon>Fungi</taxon>
        <taxon>Dikarya</taxon>
        <taxon>Basidiomycota</taxon>
        <taxon>Agaricomycotina</taxon>
        <taxon>Agaricomycetes</taxon>
        <taxon>Polyporales</taxon>
        <taxon>Sparassidaceae</taxon>
        <taxon>Sparassis</taxon>
    </lineage>
</organism>
<proteinExistence type="predicted"/>
<keyword evidence="2" id="KW-1185">Reference proteome</keyword>
<dbReference type="GeneID" id="38782511"/>
<protein>
    <submittedName>
        <fullName evidence="1">Uncharacterized protein</fullName>
    </submittedName>
</protein>
<accession>A0A401GV29</accession>
<name>A0A401GV29_9APHY</name>
<reference evidence="1 2" key="1">
    <citation type="journal article" date="2018" name="Sci. Rep.">
        <title>Genome sequence of the cauliflower mushroom Sparassis crispa (Hanabiratake) and its association with beneficial usage.</title>
        <authorList>
            <person name="Kiyama R."/>
            <person name="Furutani Y."/>
            <person name="Kawaguchi K."/>
            <person name="Nakanishi T."/>
        </authorList>
    </citation>
    <scope>NUCLEOTIDE SEQUENCE [LARGE SCALE GENOMIC DNA]</scope>
</reference>